<organism evidence="1 2">
    <name type="scientific">Thalassobius vesicularis</name>
    <dbReference type="NCBI Taxonomy" id="1294297"/>
    <lineage>
        <taxon>Bacteria</taxon>
        <taxon>Pseudomonadati</taxon>
        <taxon>Pseudomonadota</taxon>
        <taxon>Alphaproteobacteria</taxon>
        <taxon>Rhodobacterales</taxon>
        <taxon>Roseobacteraceae</taxon>
        <taxon>Thalassovita</taxon>
    </lineage>
</organism>
<gene>
    <name evidence="1" type="ORF">E7681_18380</name>
</gene>
<evidence type="ECO:0000313" key="1">
    <source>
        <dbReference type="EMBL" id="THD71181.1"/>
    </source>
</evidence>
<comment type="caution">
    <text evidence="1">The sequence shown here is derived from an EMBL/GenBank/DDBJ whole genome shotgun (WGS) entry which is preliminary data.</text>
</comment>
<protein>
    <submittedName>
        <fullName evidence="1">Uncharacterized protein</fullName>
    </submittedName>
</protein>
<evidence type="ECO:0000313" key="2">
    <source>
        <dbReference type="Proteomes" id="UP000306113"/>
    </source>
</evidence>
<accession>A0A4S3M5F8</accession>
<sequence>MTLPPAIIDFDFASQNYTSDQLIEVWMPEIEAVAATHVPDDRFVSFLVAAMRLIARSKSLKGFNLMDLVQKAGYSRSTFFRLFEGYTGFLLKGYQMTCLLSVKVYKKYLSEQELDLDDFCKYTADVFFGANCTIPNEIIQMLYKENNLAHKEFHPHLPEIASIIEEYFSQNQKTQNYKVDQQELVGVLTSLDLVILNARLDDDPLWGTSFYYNKLKKILKGYFLASQ</sequence>
<name>A0A4S3M5F8_9RHOB</name>
<reference evidence="1 2" key="1">
    <citation type="submission" date="2019-04" db="EMBL/GenBank/DDBJ databases">
        <title>Draft genome sequence of Youngimonas vesicularis.</title>
        <authorList>
            <person name="Hameed A."/>
        </authorList>
    </citation>
    <scope>NUCLEOTIDE SEQUENCE [LARGE SCALE GENOMIC DNA]</scope>
    <source>
        <strain evidence="1 2">CC-AMW-E</strain>
    </source>
</reference>
<dbReference type="AlphaFoldDB" id="A0A4S3M5F8"/>
<dbReference type="OrthoDB" id="7846146at2"/>
<proteinExistence type="predicted"/>
<keyword evidence="2" id="KW-1185">Reference proteome</keyword>
<dbReference type="Proteomes" id="UP000306113">
    <property type="component" value="Unassembled WGS sequence"/>
</dbReference>
<dbReference type="RefSeq" id="WP_136340723.1">
    <property type="nucleotide sequence ID" value="NZ_SSMD01000014.1"/>
</dbReference>
<dbReference type="EMBL" id="SSMD01000014">
    <property type="protein sequence ID" value="THD71181.1"/>
    <property type="molecule type" value="Genomic_DNA"/>
</dbReference>